<dbReference type="Proteomes" id="UP000231990">
    <property type="component" value="Unassembled WGS sequence"/>
</dbReference>
<gene>
    <name evidence="2" type="ORF">CH360_08255</name>
    <name evidence="3" type="ORF">CH373_13430</name>
</gene>
<reference evidence="4 5" key="1">
    <citation type="submission" date="2017-07" db="EMBL/GenBank/DDBJ databases">
        <title>Leptospira spp. isolated from tropical soils.</title>
        <authorList>
            <person name="Thibeaux R."/>
            <person name="Iraola G."/>
            <person name="Ferres I."/>
            <person name="Bierque E."/>
            <person name="Girault D."/>
            <person name="Soupe-Gilbert M.-E."/>
            <person name="Picardeau M."/>
            <person name="Goarant C."/>
        </authorList>
    </citation>
    <scope>NUCLEOTIDE SEQUENCE [LARGE SCALE GENOMIC DNA]</scope>
    <source>
        <strain evidence="3 5">FH1-B-B1</strain>
        <strain evidence="2 4">FH1-B-C1</strain>
    </source>
</reference>
<feature type="signal peptide" evidence="1">
    <location>
        <begin position="1"/>
        <end position="25"/>
    </location>
</feature>
<dbReference type="Gene3D" id="3.40.1000.10">
    <property type="entry name" value="Mog1/PsbP, alpha/beta/alpha sandwich"/>
    <property type="match status" value="1"/>
</dbReference>
<protein>
    <submittedName>
        <fullName evidence="3">Uncharacterized protein</fullName>
    </submittedName>
</protein>
<dbReference type="RefSeq" id="WP_100713561.1">
    <property type="nucleotide sequence ID" value="NZ_NPDY01000006.1"/>
</dbReference>
<evidence type="ECO:0000256" key="1">
    <source>
        <dbReference type="SAM" id="SignalP"/>
    </source>
</evidence>
<comment type="caution">
    <text evidence="3">The sequence shown here is derived from an EMBL/GenBank/DDBJ whole genome shotgun (WGS) entry which is preliminary data.</text>
</comment>
<dbReference type="SUPFAM" id="SSF55724">
    <property type="entry name" value="Mog1p/PsbP-like"/>
    <property type="match status" value="1"/>
</dbReference>
<organism evidence="3 5">
    <name type="scientific">Leptospira perolatii</name>
    <dbReference type="NCBI Taxonomy" id="2023191"/>
    <lineage>
        <taxon>Bacteria</taxon>
        <taxon>Pseudomonadati</taxon>
        <taxon>Spirochaetota</taxon>
        <taxon>Spirochaetia</taxon>
        <taxon>Leptospirales</taxon>
        <taxon>Leptospiraceae</taxon>
        <taxon>Leptospira</taxon>
    </lineage>
</organism>
<keyword evidence="1" id="KW-0732">Signal</keyword>
<dbReference type="AlphaFoldDB" id="A0A2M9ZKZ2"/>
<dbReference type="OrthoDB" id="339811at2"/>
<accession>A0A2M9ZKZ2</accession>
<name>A0A2M9ZKZ2_9LEPT</name>
<dbReference type="Proteomes" id="UP000231962">
    <property type="component" value="Unassembled WGS sequence"/>
</dbReference>
<sequence length="214" mass="23632">MLQRSKLALLVVLTFIFSVSLFAEAATTGAEENKINIPELGVKIDYTGWTFTNDPKLIKAGEDYAKEKLSSNIRLDTLAKTGIHFYLLEYPQNVIPPEGFNSNINMTTEILPKRKKAFTLDEYLEAVFQLYPKLLAGYKQVGVTQKLTIGGLPAALIEGTFTTASNDGDLQIHNYQLVFIKGNKAFVLTGTTTENLSNQKGPKILTVLKGIQSI</sequence>
<dbReference type="InterPro" id="IPR016123">
    <property type="entry name" value="Mog1/PsbP_a/b/a-sand"/>
</dbReference>
<evidence type="ECO:0000313" key="2">
    <source>
        <dbReference type="EMBL" id="PJZ69893.1"/>
    </source>
</evidence>
<proteinExistence type="predicted"/>
<keyword evidence="4" id="KW-1185">Reference proteome</keyword>
<dbReference type="EMBL" id="NPDY01000006">
    <property type="protein sequence ID" value="PJZ69893.1"/>
    <property type="molecule type" value="Genomic_DNA"/>
</dbReference>
<feature type="chain" id="PRO_5014760998" evidence="1">
    <location>
        <begin position="26"/>
        <end position="214"/>
    </location>
</feature>
<evidence type="ECO:0000313" key="5">
    <source>
        <dbReference type="Proteomes" id="UP000231990"/>
    </source>
</evidence>
<evidence type="ECO:0000313" key="3">
    <source>
        <dbReference type="EMBL" id="PJZ72699.1"/>
    </source>
</evidence>
<dbReference type="EMBL" id="NPDZ01000008">
    <property type="protein sequence ID" value="PJZ72699.1"/>
    <property type="molecule type" value="Genomic_DNA"/>
</dbReference>
<evidence type="ECO:0000313" key="4">
    <source>
        <dbReference type="Proteomes" id="UP000231962"/>
    </source>
</evidence>